<gene>
    <name evidence="7" type="ORF">B4918_15475</name>
    <name evidence="12" type="ORF">CN398_03170</name>
    <name evidence="11" type="ORF">CN461_13560</name>
    <name evidence="10" type="ORF">CON71_21580</name>
    <name evidence="8" type="ORF">FO599_12610</name>
    <name evidence="9" type="ORF">U2F49_20185</name>
</gene>
<dbReference type="GO" id="GO:0006355">
    <property type="term" value="P:regulation of DNA-templated transcription"/>
    <property type="evidence" value="ECO:0007669"/>
    <property type="project" value="InterPro"/>
</dbReference>
<dbReference type="InterPro" id="IPR002197">
    <property type="entry name" value="HTH_Fis"/>
</dbReference>
<keyword evidence="5" id="KW-0804">Transcription</keyword>
<dbReference type="EMBL" id="JAXOTW010000012">
    <property type="protein sequence ID" value="MDZ5478565.1"/>
    <property type="molecule type" value="Genomic_DNA"/>
</dbReference>
<dbReference type="PRINTS" id="PR01590">
    <property type="entry name" value="HTHFIS"/>
</dbReference>
<dbReference type="Proteomes" id="UP001292252">
    <property type="component" value="Unassembled WGS sequence"/>
</dbReference>
<dbReference type="InterPro" id="IPR025662">
    <property type="entry name" value="Sigma_54_int_dom_ATP-bd_1"/>
</dbReference>
<dbReference type="Proteomes" id="UP001181533">
    <property type="component" value="Unassembled WGS sequence"/>
</dbReference>
<dbReference type="Proteomes" id="UP000220502">
    <property type="component" value="Unassembled WGS sequence"/>
</dbReference>
<protein>
    <submittedName>
        <fullName evidence="10">Sigma-54-dependent Fis family transcriptional regulator</fullName>
    </submittedName>
</protein>
<dbReference type="CDD" id="cd00009">
    <property type="entry name" value="AAA"/>
    <property type="match status" value="1"/>
</dbReference>
<evidence type="ECO:0000256" key="3">
    <source>
        <dbReference type="ARBA" id="ARBA00023015"/>
    </source>
</evidence>
<evidence type="ECO:0000313" key="8">
    <source>
        <dbReference type="EMBL" id="MDR4176947.1"/>
    </source>
</evidence>
<dbReference type="PANTHER" id="PTHR32071:SF101">
    <property type="entry name" value="ACETOIN DEHYDROGENASE OPERON TRANSCRIPTIONAL ACTIVATOR ACOR"/>
    <property type="match status" value="1"/>
</dbReference>
<dbReference type="InterPro" id="IPR058031">
    <property type="entry name" value="AAA_lid_NorR"/>
</dbReference>
<name>A0A9Q1W0V9_BACTU</name>
<dbReference type="EMBL" id="NTXF01000017">
    <property type="protein sequence ID" value="PEX50060.1"/>
    <property type="molecule type" value="Genomic_DNA"/>
</dbReference>
<evidence type="ECO:0000256" key="1">
    <source>
        <dbReference type="ARBA" id="ARBA00022741"/>
    </source>
</evidence>
<dbReference type="PROSITE" id="PS50045">
    <property type="entry name" value="SIGMA54_INTERACT_4"/>
    <property type="match status" value="1"/>
</dbReference>
<organism evidence="10 16">
    <name type="scientific">Bacillus thuringiensis</name>
    <dbReference type="NCBI Taxonomy" id="1428"/>
    <lineage>
        <taxon>Bacteria</taxon>
        <taxon>Bacillati</taxon>
        <taxon>Bacillota</taxon>
        <taxon>Bacilli</taxon>
        <taxon>Bacillales</taxon>
        <taxon>Bacillaceae</taxon>
        <taxon>Bacillus</taxon>
        <taxon>Bacillus cereus group</taxon>
    </lineage>
</organism>
<evidence type="ECO:0000256" key="5">
    <source>
        <dbReference type="ARBA" id="ARBA00023163"/>
    </source>
</evidence>
<dbReference type="SMART" id="SM00382">
    <property type="entry name" value="AAA"/>
    <property type="match status" value="1"/>
</dbReference>
<reference evidence="8" key="4">
    <citation type="submission" date="2019-07" db="EMBL/GenBank/DDBJ databases">
        <title>Phylogenomic Reclassification of ATCC Bacillus Strains and Various Taxa within the Genus Bacillus.</title>
        <authorList>
            <person name="Riojas M.A."/>
            <person name="Frank A.M."/>
            <person name="Fenn S.L."/>
            <person name="King S.P."/>
            <person name="Brower S.M."/>
            <person name="Hazbon M.H."/>
        </authorList>
    </citation>
    <scope>NUCLEOTIDE SEQUENCE</scope>
    <source>
        <strain evidence="8">ATCC 35646</strain>
    </source>
</reference>
<dbReference type="InterPro" id="IPR025943">
    <property type="entry name" value="Sigma_54_int_dom_ATP-bd_2"/>
</dbReference>
<keyword evidence="3" id="KW-0805">Transcription regulation</keyword>
<dbReference type="Proteomes" id="UP000220397">
    <property type="component" value="Unassembled WGS sequence"/>
</dbReference>
<evidence type="ECO:0000313" key="9">
    <source>
        <dbReference type="EMBL" id="MDZ5478565.1"/>
    </source>
</evidence>
<evidence type="ECO:0000313" key="16">
    <source>
        <dbReference type="Proteomes" id="UP000220702"/>
    </source>
</evidence>
<dbReference type="Pfam" id="PF25601">
    <property type="entry name" value="AAA_lid_14"/>
    <property type="match status" value="1"/>
</dbReference>
<evidence type="ECO:0000259" key="6">
    <source>
        <dbReference type="PROSITE" id="PS50045"/>
    </source>
</evidence>
<evidence type="ECO:0000313" key="14">
    <source>
        <dbReference type="Proteomes" id="UP000220397"/>
    </source>
</evidence>
<dbReference type="InterPro" id="IPR025944">
    <property type="entry name" value="Sigma_54_int_dom_CS"/>
</dbReference>
<keyword evidence="1" id="KW-0547">Nucleotide-binding</keyword>
<dbReference type="EMBL" id="NTUS01000009">
    <property type="protein sequence ID" value="PFB09820.1"/>
    <property type="molecule type" value="Genomic_DNA"/>
</dbReference>
<dbReference type="Gene3D" id="1.10.8.60">
    <property type="match status" value="1"/>
</dbReference>
<dbReference type="PANTHER" id="PTHR32071">
    <property type="entry name" value="TRANSCRIPTIONAL REGULATORY PROTEIN"/>
    <property type="match status" value="1"/>
</dbReference>
<keyword evidence="4" id="KW-0238">DNA-binding</keyword>
<dbReference type="SUPFAM" id="SSF52540">
    <property type="entry name" value="P-loop containing nucleoside triphosphate hydrolases"/>
    <property type="match status" value="1"/>
</dbReference>
<sequence length="616" mass="70614">MLASPFYLHTWKKFIDEGVFDSNRINERISESWHRCRQANVNPYMNKGQKILSSNVFQEQKKKSEIFLDIALPQIQNMRKTIDELQMMALLIDPDGYVLSLSGNKQTLKRAKHINFIEGVKWTEAAVGTNAIGTALEIEEAIMISGTEHYSVASHSWSCAAAPIHNDDGKLIGVLDFSCPIEFSHPYMLGMVTSIAHAIERECSIRVHQNELHLIHRFLDVIDSDEQVVICNHRDVIVSASKSVRERINNWSRMKLEELMHHGLETKLEIPVYSNERMIGKCMYLKKNKQINTYSAFAFIKGITFSGVTGTSKAFQHTLEEIKLVSPTDASVYVCGETGVGKEYVARAIHENSPRKDGPFIAVNCGSLPKELMESELFGYVEGAFTGARRQGYKGKFEQAHGGTLFLDEIGEVPPEMQVALLRVLQERTITPIGSSKEVPVNIRIITATHKDLLRLVEEGKFRQDLYYRLHVYPLYVPSLIERKEDISYFIQHFCERKNWNVVFPKSICNQFLQHTWPGNIRELVNVLERIYILSQGREICEKQVAFLLQTMMGNQQQLELQVENKTEHPLNFREKIQRDSMIEVLQKTNGNVSLAAKLLDVPRSTFYKRMQKYKL</sequence>
<dbReference type="Proteomes" id="UP000191057">
    <property type="component" value="Chromosome"/>
</dbReference>
<reference evidence="9" key="5">
    <citation type="submission" date="2023-12" db="EMBL/GenBank/DDBJ databases">
        <title>Genome sequence of Bacillus thuringiensis strain SS10.</title>
        <authorList>
            <person name="Rouis S."/>
        </authorList>
    </citation>
    <scope>NUCLEOTIDE SEQUENCE</scope>
    <source>
        <strain evidence="9">SS10</strain>
    </source>
</reference>
<evidence type="ECO:0000313" key="15">
    <source>
        <dbReference type="Proteomes" id="UP000220502"/>
    </source>
</evidence>
<evidence type="ECO:0000313" key="10">
    <source>
        <dbReference type="EMBL" id="PEA88038.1"/>
    </source>
</evidence>
<dbReference type="SUPFAM" id="SSF46689">
    <property type="entry name" value="Homeodomain-like"/>
    <property type="match status" value="1"/>
</dbReference>
<keyword evidence="2" id="KW-0067">ATP-binding</keyword>
<dbReference type="FunFam" id="3.40.50.300:FF:000006">
    <property type="entry name" value="DNA-binding transcriptional regulator NtrC"/>
    <property type="match status" value="1"/>
</dbReference>
<proteinExistence type="predicted"/>
<dbReference type="Proteomes" id="UP000220702">
    <property type="component" value="Unassembled WGS sequence"/>
</dbReference>
<reference evidence="10 16" key="3">
    <citation type="submission" date="2017-09" db="EMBL/GenBank/DDBJ databases">
        <title>Large-scale bioinformatics analysis of Bacillus genomes uncovers conserved roles of natural products in bacterial physiology.</title>
        <authorList>
            <consortium name="Agbiome Team Llc"/>
            <person name="Bleich R.M."/>
            <person name="Grubbs K.J."/>
            <person name="Santa Maria K.C."/>
            <person name="Allen S.E."/>
            <person name="Farag S."/>
            <person name="Shank E.A."/>
            <person name="Bowers A."/>
        </authorList>
    </citation>
    <scope>NUCLEOTIDE SEQUENCE [LARGE SCALE GENOMIC DNA]</scope>
    <source>
        <strain evidence="10 16">AFS089089</strain>
    </source>
</reference>
<accession>A0A9Q1W0V9</accession>
<dbReference type="FunFam" id="3.30.450.40:FF:000089">
    <property type="entry name" value="Sigma-54-dependent Fis family transcriptional regulator"/>
    <property type="match status" value="1"/>
</dbReference>
<dbReference type="Gene3D" id="3.30.450.40">
    <property type="match status" value="1"/>
</dbReference>
<dbReference type="Gene3D" id="3.40.50.300">
    <property type="entry name" value="P-loop containing nucleotide triphosphate hydrolases"/>
    <property type="match status" value="1"/>
</dbReference>
<dbReference type="InterPro" id="IPR003593">
    <property type="entry name" value="AAA+_ATPase"/>
</dbReference>
<evidence type="ECO:0000256" key="4">
    <source>
        <dbReference type="ARBA" id="ARBA00023125"/>
    </source>
</evidence>
<reference evidence="7 13" key="1">
    <citation type="submission" date="2017-03" db="EMBL/GenBank/DDBJ databases">
        <title>Complete genome sequence of Bacillus thuringiensis L-7601, a novel melanin producing strain.</title>
        <authorList>
            <person name="Cai J."/>
            <person name="Cao Z."/>
            <person name="Tan T."/>
        </authorList>
    </citation>
    <scope>NUCLEOTIDE SEQUENCE [LARGE SCALE GENOMIC DNA]</scope>
    <source>
        <strain evidence="7 13">L-7601</strain>
    </source>
</reference>
<evidence type="ECO:0000256" key="2">
    <source>
        <dbReference type="ARBA" id="ARBA00022840"/>
    </source>
</evidence>
<dbReference type="PROSITE" id="PS00676">
    <property type="entry name" value="SIGMA54_INTERACT_2"/>
    <property type="match status" value="1"/>
</dbReference>
<dbReference type="EMBL" id="VKQN01000013">
    <property type="protein sequence ID" value="MDR4176947.1"/>
    <property type="molecule type" value="Genomic_DNA"/>
</dbReference>
<dbReference type="Gene3D" id="1.10.10.60">
    <property type="entry name" value="Homeodomain-like"/>
    <property type="match status" value="1"/>
</dbReference>
<evidence type="ECO:0000313" key="12">
    <source>
        <dbReference type="EMBL" id="PFB09820.1"/>
    </source>
</evidence>
<dbReference type="InterPro" id="IPR003018">
    <property type="entry name" value="GAF"/>
</dbReference>
<dbReference type="InterPro" id="IPR009057">
    <property type="entry name" value="Homeodomain-like_sf"/>
</dbReference>
<evidence type="ECO:0000313" key="11">
    <source>
        <dbReference type="EMBL" id="PEX50060.1"/>
    </source>
</evidence>
<dbReference type="Pfam" id="PF00158">
    <property type="entry name" value="Sigma54_activat"/>
    <property type="match status" value="1"/>
</dbReference>
<dbReference type="GO" id="GO:0043565">
    <property type="term" value="F:sequence-specific DNA binding"/>
    <property type="evidence" value="ECO:0007669"/>
    <property type="project" value="InterPro"/>
</dbReference>
<feature type="domain" description="Sigma-54 factor interaction" evidence="6">
    <location>
        <begin position="308"/>
        <end position="533"/>
    </location>
</feature>
<reference evidence="14 15" key="2">
    <citation type="submission" date="2017-09" db="EMBL/GenBank/DDBJ databases">
        <title>Large-scale bioinformatics analysis of Bacillus genomes uncovers conserved roles of natural products in bacterial physiology.</title>
        <authorList>
            <consortium name="Agbiome Team Llc"/>
            <person name="Bleich R.M."/>
            <person name="Kirk G.J."/>
            <person name="Santa Maria K.C."/>
            <person name="Allen S.E."/>
            <person name="Farag S."/>
            <person name="Shank E.A."/>
            <person name="Bowers A."/>
        </authorList>
    </citation>
    <scope>NUCLEOTIDE SEQUENCE [LARGE SCALE GENOMIC DNA]</scope>
    <source>
        <strain evidence="11 15">AFS007900</strain>
        <strain evidence="12 14">AFS015413</strain>
    </source>
</reference>
<dbReference type="PROSITE" id="PS00688">
    <property type="entry name" value="SIGMA54_INTERACT_3"/>
    <property type="match status" value="1"/>
</dbReference>
<dbReference type="InterPro" id="IPR002078">
    <property type="entry name" value="Sigma_54_int"/>
</dbReference>
<dbReference type="Pfam" id="PF01590">
    <property type="entry name" value="GAF"/>
    <property type="match status" value="1"/>
</dbReference>
<dbReference type="EMBL" id="NVNL01000037">
    <property type="protein sequence ID" value="PEA88038.1"/>
    <property type="molecule type" value="Genomic_DNA"/>
</dbReference>
<dbReference type="PROSITE" id="PS00675">
    <property type="entry name" value="SIGMA54_INTERACT_1"/>
    <property type="match status" value="1"/>
</dbReference>
<dbReference type="Pfam" id="PF02954">
    <property type="entry name" value="HTH_8"/>
    <property type="match status" value="1"/>
</dbReference>
<dbReference type="GO" id="GO:0005524">
    <property type="term" value="F:ATP binding"/>
    <property type="evidence" value="ECO:0007669"/>
    <property type="project" value="UniProtKB-KW"/>
</dbReference>
<dbReference type="RefSeq" id="WP_000881380.1">
    <property type="nucleotide sequence ID" value="NZ_CBCPLK010000001.1"/>
</dbReference>
<dbReference type="InterPro" id="IPR027417">
    <property type="entry name" value="P-loop_NTPase"/>
</dbReference>
<dbReference type="InterPro" id="IPR029016">
    <property type="entry name" value="GAF-like_dom_sf"/>
</dbReference>
<evidence type="ECO:0000313" key="7">
    <source>
        <dbReference type="EMBL" id="AQY39268.1"/>
    </source>
</evidence>
<dbReference type="EMBL" id="CP020002">
    <property type="protein sequence ID" value="AQY39268.1"/>
    <property type="molecule type" value="Genomic_DNA"/>
</dbReference>
<evidence type="ECO:0000313" key="13">
    <source>
        <dbReference type="Proteomes" id="UP000191057"/>
    </source>
</evidence>
<dbReference type="AlphaFoldDB" id="A0A9Q1W0V9"/>